<reference evidence="2" key="1">
    <citation type="submission" date="2021-02" db="EMBL/GenBank/DDBJ databases">
        <authorList>
            <person name="Nieuwenhuis M."/>
            <person name="Van De Peppel L.J.J."/>
        </authorList>
    </citation>
    <scope>NUCLEOTIDE SEQUENCE</scope>
    <source>
        <strain evidence="2">D49</strain>
    </source>
</reference>
<evidence type="ECO:0000313" key="2">
    <source>
        <dbReference type="EMBL" id="KAG5638129.1"/>
    </source>
</evidence>
<evidence type="ECO:0000256" key="1">
    <source>
        <dbReference type="SAM" id="Phobius"/>
    </source>
</evidence>
<keyword evidence="3" id="KW-1185">Reference proteome</keyword>
<dbReference type="AlphaFoldDB" id="A0A9P7K6H4"/>
<accession>A0A9P7K6H4</accession>
<evidence type="ECO:0000313" key="3">
    <source>
        <dbReference type="Proteomes" id="UP000717328"/>
    </source>
</evidence>
<keyword evidence="1" id="KW-0472">Membrane</keyword>
<protein>
    <submittedName>
        <fullName evidence="2">Uncharacterized protein</fullName>
    </submittedName>
</protein>
<comment type="caution">
    <text evidence="2">The sequence shown here is derived from an EMBL/GenBank/DDBJ whole genome shotgun (WGS) entry which is preliminary data.</text>
</comment>
<keyword evidence="1" id="KW-1133">Transmembrane helix</keyword>
<reference evidence="2" key="2">
    <citation type="submission" date="2021-10" db="EMBL/GenBank/DDBJ databases">
        <title>Phylogenomics reveals ancestral predisposition of the termite-cultivated fungus Termitomyces towards a domesticated lifestyle.</title>
        <authorList>
            <person name="Auxier B."/>
            <person name="Grum-Grzhimaylo A."/>
            <person name="Cardenas M.E."/>
            <person name="Lodge J.D."/>
            <person name="Laessoe T."/>
            <person name="Pedersen O."/>
            <person name="Smith M.E."/>
            <person name="Kuyper T.W."/>
            <person name="Franco-Molano E.A."/>
            <person name="Baroni T.J."/>
            <person name="Aanen D.K."/>
        </authorList>
    </citation>
    <scope>NUCLEOTIDE SEQUENCE</scope>
    <source>
        <strain evidence="2">D49</strain>
    </source>
</reference>
<feature type="transmembrane region" description="Helical" evidence="1">
    <location>
        <begin position="20"/>
        <end position="42"/>
    </location>
</feature>
<dbReference type="OrthoDB" id="3061170at2759"/>
<dbReference type="EMBL" id="JABCKI010005780">
    <property type="protein sequence ID" value="KAG5638129.1"/>
    <property type="molecule type" value="Genomic_DNA"/>
</dbReference>
<proteinExistence type="predicted"/>
<dbReference type="Proteomes" id="UP000717328">
    <property type="component" value="Unassembled WGS sequence"/>
</dbReference>
<sequence length="150" mass="16263">MAEFLRDFLREVTHVGKETAFALWVFAALSQVTAATGVYGVVRGKSGVMLTHAVFAARSAAAVLHAASLEQAVAVGTKVWLNAGESTYTVVFNSQNYSMTPDNVTGPCDIGWSTNEMPYGQYRVDVFPDTSTGEFELTSFRLVLPNLAFK</sequence>
<gene>
    <name evidence="2" type="ORF">H0H81_001732</name>
</gene>
<organism evidence="2 3">
    <name type="scientific">Sphagnurus paluster</name>
    <dbReference type="NCBI Taxonomy" id="117069"/>
    <lineage>
        <taxon>Eukaryota</taxon>
        <taxon>Fungi</taxon>
        <taxon>Dikarya</taxon>
        <taxon>Basidiomycota</taxon>
        <taxon>Agaricomycotina</taxon>
        <taxon>Agaricomycetes</taxon>
        <taxon>Agaricomycetidae</taxon>
        <taxon>Agaricales</taxon>
        <taxon>Tricholomatineae</taxon>
        <taxon>Lyophyllaceae</taxon>
        <taxon>Sphagnurus</taxon>
    </lineage>
</organism>
<name>A0A9P7K6H4_9AGAR</name>
<keyword evidence="1" id="KW-0812">Transmembrane</keyword>